<reference evidence="2 3" key="1">
    <citation type="submission" date="2020-06" db="EMBL/GenBank/DDBJ databases">
        <title>Actinomadura xiongansis sp. nov., isolated from soil of Baiyangdian.</title>
        <authorList>
            <person name="Zhang X."/>
        </authorList>
    </citation>
    <scope>NUCLEOTIDE SEQUENCE [LARGE SCALE GENOMIC DNA]</scope>
    <source>
        <strain evidence="2 3">HBUM206468</strain>
    </source>
</reference>
<proteinExistence type="predicted"/>
<evidence type="ECO:0000259" key="1">
    <source>
        <dbReference type="Pfam" id="PF18476"/>
    </source>
</evidence>
<evidence type="ECO:0000313" key="3">
    <source>
        <dbReference type="Proteomes" id="UP000805614"/>
    </source>
</evidence>
<dbReference type="RefSeq" id="WP_187248432.1">
    <property type="nucleotide sequence ID" value="NZ_BAAAOK010000044.1"/>
</dbReference>
<dbReference type="EMBL" id="JABVEC010000086">
    <property type="protein sequence ID" value="MBC6471398.1"/>
    <property type="molecule type" value="Genomic_DNA"/>
</dbReference>
<feature type="domain" description="PIN like" evidence="1">
    <location>
        <begin position="37"/>
        <end position="260"/>
    </location>
</feature>
<comment type="caution">
    <text evidence="2">The sequence shown here is derived from an EMBL/GenBank/DDBJ whole genome shotgun (WGS) entry which is preliminary data.</text>
</comment>
<name>A0ABR7M2R5_9ACTN</name>
<organism evidence="2 3">
    <name type="scientific">Actinomadura alba</name>
    <dbReference type="NCBI Taxonomy" id="406431"/>
    <lineage>
        <taxon>Bacteria</taxon>
        <taxon>Bacillati</taxon>
        <taxon>Actinomycetota</taxon>
        <taxon>Actinomycetes</taxon>
        <taxon>Streptosporangiales</taxon>
        <taxon>Thermomonosporaceae</taxon>
        <taxon>Actinomadura</taxon>
    </lineage>
</organism>
<gene>
    <name evidence="2" type="ORF">HKK74_38860</name>
</gene>
<sequence>MTDTPAPSEQQSDLAGLRERFPGFYKDDLQDFVTNGLVTFDTNALFDVYRFNQRARTEFLAALRLLEDRLWISNRVGQELLENRSTVIKDAARATNELDTDLSKHFDEAVGIVRKFGKRRGFSESQVNRLVERLRSSQASIVQQADRWIQFDLKGDEPPHRDPILQNLEEVIGSKVGPLLSDTKAAEQEALSRFDREMPPGYQDWRKEKQRAVGDCLIWFQLMEEAARRKVPILMVTNERKADWVVKNKDDEIIAPRPELVLEMKETTGLSFQLINIQDFLIYAKKHLGATVSDTTVQQAKSPNRNFSNDELKLRRMIKAEGGIATVRASSTDNGEVFLEVKSFDGNLLIVRPGQLELETLNFLKAIQDIDPAKLKDSRRRRIDQ</sequence>
<dbReference type="InterPro" id="IPR041578">
    <property type="entry name" value="PIN_8"/>
</dbReference>
<accession>A0ABR7M2R5</accession>
<dbReference type="Proteomes" id="UP000805614">
    <property type="component" value="Unassembled WGS sequence"/>
</dbReference>
<dbReference type="Pfam" id="PF18476">
    <property type="entry name" value="PIN_8"/>
    <property type="match status" value="1"/>
</dbReference>
<evidence type="ECO:0000313" key="2">
    <source>
        <dbReference type="EMBL" id="MBC6471398.1"/>
    </source>
</evidence>
<keyword evidence="3" id="KW-1185">Reference proteome</keyword>
<protein>
    <submittedName>
        <fullName evidence="2">DUF4935 domain-containing protein</fullName>
    </submittedName>
</protein>